<accession>A0A423U2B3</accession>
<keyword evidence="2" id="KW-0472">Membrane</keyword>
<evidence type="ECO:0000313" key="3">
    <source>
        <dbReference type="EMBL" id="ROT82859.1"/>
    </source>
</evidence>
<protein>
    <submittedName>
        <fullName evidence="3">Uncharacterized protein</fullName>
    </submittedName>
</protein>
<dbReference type="EMBL" id="QCYY01000766">
    <property type="protein sequence ID" value="ROT82859.1"/>
    <property type="molecule type" value="Genomic_DNA"/>
</dbReference>
<keyword evidence="2" id="KW-1133">Transmembrane helix</keyword>
<feature type="transmembrane region" description="Helical" evidence="2">
    <location>
        <begin position="157"/>
        <end position="177"/>
    </location>
</feature>
<reference evidence="3 4" key="1">
    <citation type="submission" date="2018-04" db="EMBL/GenBank/DDBJ databases">
        <authorList>
            <person name="Zhang X."/>
            <person name="Yuan J."/>
            <person name="Li F."/>
            <person name="Xiang J."/>
        </authorList>
    </citation>
    <scope>NUCLEOTIDE SEQUENCE [LARGE SCALE GENOMIC DNA]</scope>
    <source>
        <tissue evidence="3">Muscle</tissue>
    </source>
</reference>
<keyword evidence="2" id="KW-0812">Transmembrane</keyword>
<evidence type="ECO:0000256" key="2">
    <source>
        <dbReference type="SAM" id="Phobius"/>
    </source>
</evidence>
<gene>
    <name evidence="3" type="ORF">C7M84_023965</name>
</gene>
<name>A0A423U2B3_PENVA</name>
<feature type="region of interest" description="Disordered" evidence="1">
    <location>
        <begin position="1"/>
        <end position="32"/>
    </location>
</feature>
<evidence type="ECO:0000313" key="4">
    <source>
        <dbReference type="Proteomes" id="UP000283509"/>
    </source>
</evidence>
<dbReference type="AlphaFoldDB" id="A0A423U2B3"/>
<reference evidence="3 4" key="2">
    <citation type="submission" date="2019-01" db="EMBL/GenBank/DDBJ databases">
        <title>The decoding of complex shrimp genome reveals the adaptation for benthos swimmer, frequently molting mechanism and breeding impact on genome.</title>
        <authorList>
            <person name="Sun Y."/>
            <person name="Gao Y."/>
            <person name="Yu Y."/>
        </authorList>
    </citation>
    <scope>NUCLEOTIDE SEQUENCE [LARGE SCALE GENOMIC DNA]</scope>
    <source>
        <tissue evidence="3">Muscle</tissue>
    </source>
</reference>
<evidence type="ECO:0000256" key="1">
    <source>
        <dbReference type="SAM" id="MobiDB-lite"/>
    </source>
</evidence>
<keyword evidence="4" id="KW-1185">Reference proteome</keyword>
<organism evidence="3 4">
    <name type="scientific">Penaeus vannamei</name>
    <name type="common">Whiteleg shrimp</name>
    <name type="synonym">Litopenaeus vannamei</name>
    <dbReference type="NCBI Taxonomy" id="6689"/>
    <lineage>
        <taxon>Eukaryota</taxon>
        <taxon>Metazoa</taxon>
        <taxon>Ecdysozoa</taxon>
        <taxon>Arthropoda</taxon>
        <taxon>Crustacea</taxon>
        <taxon>Multicrustacea</taxon>
        <taxon>Malacostraca</taxon>
        <taxon>Eumalacostraca</taxon>
        <taxon>Eucarida</taxon>
        <taxon>Decapoda</taxon>
        <taxon>Dendrobranchiata</taxon>
        <taxon>Penaeoidea</taxon>
        <taxon>Penaeidae</taxon>
        <taxon>Penaeus</taxon>
    </lineage>
</organism>
<proteinExistence type="predicted"/>
<sequence>MNLYFFPRSPRQNSWERPSKLTGSLPPPPTPPLLRPPSPTPSLIFFAGSLSSFHPPLSPFPPFYSSPSSLMVLPILSRFLPVILRLAPLFFSSVSSGFSSSFSFSFLSSSSFLSFSFLILLVIIIFLASFSTNALLPSLPSETRGKAVARQFSSLSFPSLEAALLSLAFLTFAVFLIDLVQDVLSTNSTSTGRHTRNVRDPEEDQRTTDLIVLALTSLDTVSHGRENPECGQKLLCHLNRSGWHDEGILGTALFLTLFSPESGFQRNMDAAQYGRDKQECVDKYTSCPSILGDLIYHR</sequence>
<comment type="caution">
    <text evidence="3">The sequence shown here is derived from an EMBL/GenBank/DDBJ whole genome shotgun (WGS) entry which is preliminary data.</text>
</comment>
<dbReference type="Proteomes" id="UP000283509">
    <property type="component" value="Unassembled WGS sequence"/>
</dbReference>
<feature type="transmembrane region" description="Helical" evidence="2">
    <location>
        <begin position="111"/>
        <end position="136"/>
    </location>
</feature>